<proteinExistence type="predicted"/>
<protein>
    <submittedName>
        <fullName evidence="3">Uncharacterized protein</fullName>
    </submittedName>
</protein>
<dbReference type="PROSITE" id="PS51257">
    <property type="entry name" value="PROKAR_LIPOPROTEIN"/>
    <property type="match status" value="1"/>
</dbReference>
<feature type="signal peptide" evidence="1">
    <location>
        <begin position="1"/>
        <end position="21"/>
    </location>
</feature>
<dbReference type="WBParaSite" id="MBELARI_LOCUS6963">
    <property type="protein sequence ID" value="MBELARI_LOCUS6963"/>
    <property type="gene ID" value="MBELARI_LOCUS6963"/>
</dbReference>
<keyword evidence="1" id="KW-0732">Signal</keyword>
<evidence type="ECO:0000256" key="1">
    <source>
        <dbReference type="SAM" id="SignalP"/>
    </source>
</evidence>
<name>A0AAF3FLK8_9BILA</name>
<keyword evidence="2" id="KW-1185">Reference proteome</keyword>
<reference evidence="3" key="1">
    <citation type="submission" date="2024-02" db="UniProtKB">
        <authorList>
            <consortium name="WormBaseParasite"/>
        </authorList>
    </citation>
    <scope>IDENTIFICATION</scope>
</reference>
<organism evidence="2 3">
    <name type="scientific">Mesorhabditis belari</name>
    <dbReference type="NCBI Taxonomy" id="2138241"/>
    <lineage>
        <taxon>Eukaryota</taxon>
        <taxon>Metazoa</taxon>
        <taxon>Ecdysozoa</taxon>
        <taxon>Nematoda</taxon>
        <taxon>Chromadorea</taxon>
        <taxon>Rhabditida</taxon>
        <taxon>Rhabditina</taxon>
        <taxon>Rhabditomorpha</taxon>
        <taxon>Rhabditoidea</taxon>
        <taxon>Rhabditidae</taxon>
        <taxon>Mesorhabditinae</taxon>
        <taxon>Mesorhabditis</taxon>
    </lineage>
</organism>
<feature type="chain" id="PRO_5042295679" evidence="1">
    <location>
        <begin position="22"/>
        <end position="83"/>
    </location>
</feature>
<evidence type="ECO:0000313" key="3">
    <source>
        <dbReference type="WBParaSite" id="MBELARI_LOCUS6963"/>
    </source>
</evidence>
<sequence>MQKSLFNLFIIVSIFGCMVEASVDNKSPGSSICPPDCTGIPPNCRCGPTFCPIGCSGIPPNCKCGPTFCPVGCTGIPPDCRCK</sequence>
<dbReference type="AlphaFoldDB" id="A0AAF3FLK8"/>
<dbReference type="Proteomes" id="UP000887575">
    <property type="component" value="Unassembled WGS sequence"/>
</dbReference>
<accession>A0AAF3FLK8</accession>
<evidence type="ECO:0000313" key="2">
    <source>
        <dbReference type="Proteomes" id="UP000887575"/>
    </source>
</evidence>